<feature type="region of interest" description="Disordered" evidence="1">
    <location>
        <begin position="1"/>
        <end position="28"/>
    </location>
</feature>
<evidence type="ECO:0000256" key="1">
    <source>
        <dbReference type="SAM" id="MobiDB-lite"/>
    </source>
</evidence>
<protein>
    <submittedName>
        <fullName evidence="2">Uncharacterized protein</fullName>
    </submittedName>
</protein>
<name>A0ABX3G1H7_9ACTN</name>
<accession>A0ABX3G1H7</accession>
<feature type="compositionally biased region" description="Low complexity" evidence="1">
    <location>
        <begin position="8"/>
        <end position="18"/>
    </location>
</feature>
<proteinExistence type="predicted"/>
<gene>
    <name evidence="2" type="ORF">AVW11_17045</name>
</gene>
<keyword evidence="3" id="KW-1185">Reference proteome</keyword>
<organism evidence="2 3">
    <name type="scientific">Streptomyces amritsarensis</name>
    <dbReference type="NCBI Taxonomy" id="681158"/>
    <lineage>
        <taxon>Bacteria</taxon>
        <taxon>Bacillati</taxon>
        <taxon>Actinomycetota</taxon>
        <taxon>Actinomycetes</taxon>
        <taxon>Kitasatosporales</taxon>
        <taxon>Streptomycetaceae</taxon>
        <taxon>Streptomyces</taxon>
    </lineage>
</organism>
<evidence type="ECO:0000313" key="3">
    <source>
        <dbReference type="Proteomes" id="UP000187151"/>
    </source>
</evidence>
<dbReference type="RefSeq" id="WP_076044526.1">
    <property type="nucleotide sequence ID" value="NZ_MQUR01000035.1"/>
</dbReference>
<comment type="caution">
    <text evidence="2">The sequence shown here is derived from an EMBL/GenBank/DDBJ whole genome shotgun (WGS) entry which is preliminary data.</text>
</comment>
<dbReference type="Proteomes" id="UP000187151">
    <property type="component" value="Unassembled WGS sequence"/>
</dbReference>
<reference evidence="2 3" key="1">
    <citation type="submission" date="2016-01" db="EMBL/GenBank/DDBJ databases">
        <title>Streptomyces amritsarensis strain MTCC 11845 genome sequencing and assembly.</title>
        <authorList>
            <person name="Sharma D."/>
            <person name="Nair G.R."/>
            <person name="Kaur G."/>
            <person name="Manhas R.K."/>
            <person name="Mayilraj S."/>
        </authorList>
    </citation>
    <scope>NUCLEOTIDE SEQUENCE [LARGE SCALE GENOMIC DNA]</scope>
    <source>
        <strain evidence="2 3">MTCC 11845</strain>
    </source>
</reference>
<dbReference type="EMBL" id="MQUR01000035">
    <property type="protein sequence ID" value="OLZ65497.1"/>
    <property type="molecule type" value="Genomic_DNA"/>
</dbReference>
<evidence type="ECO:0000313" key="2">
    <source>
        <dbReference type="EMBL" id="OLZ65497.1"/>
    </source>
</evidence>
<sequence length="164" mass="18554">MPKKQSTAAQRARQRQAASGENYTTALRARSGPPFRHKMFSARGAGWAPIIERAERDLALVWPGHPAPHWEEKFGDLCWKGAPWSQGPDVWAVVGRALREAATTCQTCPSPGRKRVVWIWDTGEFRGWVMPWVKTCCDACGHVPHHLRSDESYLDLVEEYEEDA</sequence>